<sequence length="307" mass="31960">MKTEKVRNFLPLAGLLIVFIAFAVLSGGRNLTSSNLQSIFNQSFFIMLAGICATFVYAHGGIDLSIGGLEGICMLIAVVSMRNIGFVPALILVILTGIVSGILIGGISVYGNIPVFITGLSLQYIYRGILKVATSKALITVPNQYTWLDSWGVKAVVLVAAAAVVGYLFKYTKIGRYEKAIGGNATATTLCGVNAKKYSVLAYVILGIGVGIAGLFAMVRAGGVNPQAGAAYEMDVLIAVVLGGMPLTGGAAARVRCGIIGALLIVVIENGFVLLGADPNLVDGIKGIIFIATVFVTIARRKGQVVN</sequence>
<evidence type="ECO:0000256" key="8">
    <source>
        <dbReference type="ARBA" id="ARBA00023136"/>
    </source>
</evidence>
<dbReference type="GO" id="GO:0005886">
    <property type="term" value="C:plasma membrane"/>
    <property type="evidence" value="ECO:0007669"/>
    <property type="project" value="UniProtKB-SubCell"/>
</dbReference>
<proteinExistence type="predicted"/>
<accession>A0AB73T3E6</accession>
<evidence type="ECO:0000256" key="9">
    <source>
        <dbReference type="ARBA" id="ARBA00025439"/>
    </source>
</evidence>
<reference evidence="12 13" key="1">
    <citation type="submission" date="2018-05" db="EMBL/GenBank/DDBJ databases">
        <authorList>
            <person name="Goeker M."/>
            <person name="Huntemann M."/>
            <person name="Clum A."/>
            <person name="Pillay M."/>
            <person name="Palaniappan K."/>
            <person name="Varghese N."/>
            <person name="Mikhailova N."/>
            <person name="Stamatis D."/>
            <person name="Reddy T."/>
            <person name="Daum C."/>
            <person name="Shapiro N."/>
            <person name="Ivanova N."/>
            <person name="Kyrpides N."/>
            <person name="Woyke T."/>
        </authorList>
    </citation>
    <scope>NUCLEOTIDE SEQUENCE [LARGE SCALE GENOMIC DNA]</scope>
    <source>
        <strain evidence="12 13">DSM 26524</strain>
    </source>
</reference>
<comment type="caution">
    <text evidence="12">The sequence shown here is derived from an EMBL/GenBank/DDBJ whole genome shotgun (WGS) entry which is preliminary data.</text>
</comment>
<dbReference type="AlphaFoldDB" id="A0AB73T3E6"/>
<evidence type="ECO:0000256" key="6">
    <source>
        <dbReference type="ARBA" id="ARBA00022692"/>
    </source>
</evidence>
<keyword evidence="13" id="KW-1185">Reference proteome</keyword>
<evidence type="ECO:0000256" key="1">
    <source>
        <dbReference type="ARBA" id="ARBA00004651"/>
    </source>
</evidence>
<comment type="subcellular location">
    <subcellularLocation>
        <location evidence="1">Cell membrane</location>
        <topology evidence="1">Multi-pass membrane protein</topology>
    </subcellularLocation>
</comment>
<name>A0AB73T3E6_9FIRM</name>
<feature type="transmembrane region" description="Helical" evidence="11">
    <location>
        <begin position="39"/>
        <end position="58"/>
    </location>
</feature>
<evidence type="ECO:0000256" key="3">
    <source>
        <dbReference type="ARBA" id="ARBA00022448"/>
    </source>
</evidence>
<comment type="function">
    <text evidence="9">Part of the ABC transporter complex LsrABCD involved in autoinducer 2 (AI-2) import. Probably responsible for the translocation of the substrate across the membrane.</text>
</comment>
<keyword evidence="6 11" id="KW-0812">Transmembrane</keyword>
<feature type="transmembrane region" description="Helical" evidence="11">
    <location>
        <begin position="89"/>
        <end position="113"/>
    </location>
</feature>
<dbReference type="PANTHER" id="PTHR32196">
    <property type="entry name" value="ABC TRANSPORTER PERMEASE PROTEIN YPHD-RELATED-RELATED"/>
    <property type="match status" value="1"/>
</dbReference>
<feature type="transmembrane region" description="Helical" evidence="11">
    <location>
        <begin position="281"/>
        <end position="299"/>
    </location>
</feature>
<feature type="transmembrane region" description="Helical" evidence="11">
    <location>
        <begin position="6"/>
        <end position="27"/>
    </location>
</feature>
<evidence type="ECO:0000256" key="5">
    <source>
        <dbReference type="ARBA" id="ARBA00022519"/>
    </source>
</evidence>
<evidence type="ECO:0000256" key="11">
    <source>
        <dbReference type="SAM" id="Phobius"/>
    </source>
</evidence>
<gene>
    <name evidence="12" type="ORF">C7383_10769</name>
</gene>
<evidence type="ECO:0000256" key="4">
    <source>
        <dbReference type="ARBA" id="ARBA00022475"/>
    </source>
</evidence>
<keyword evidence="8 11" id="KW-0472">Membrane</keyword>
<feature type="transmembrane region" description="Helical" evidence="11">
    <location>
        <begin position="255"/>
        <end position="275"/>
    </location>
</feature>
<protein>
    <recommendedName>
        <fullName evidence="10">Autoinducer 2 import system permease protein LsrC</fullName>
    </recommendedName>
</protein>
<dbReference type="Pfam" id="PF02653">
    <property type="entry name" value="BPD_transp_2"/>
    <property type="match status" value="1"/>
</dbReference>
<feature type="transmembrane region" description="Helical" evidence="11">
    <location>
        <begin position="151"/>
        <end position="169"/>
    </location>
</feature>
<dbReference type="Proteomes" id="UP000245412">
    <property type="component" value="Unassembled WGS sequence"/>
</dbReference>
<evidence type="ECO:0000256" key="2">
    <source>
        <dbReference type="ARBA" id="ARBA00011262"/>
    </source>
</evidence>
<dbReference type="EMBL" id="QGGY01000007">
    <property type="protein sequence ID" value="PWJ75062.1"/>
    <property type="molecule type" value="Genomic_DNA"/>
</dbReference>
<dbReference type="RefSeq" id="WP_109626805.1">
    <property type="nucleotide sequence ID" value="NZ_JANKBI010000007.1"/>
</dbReference>
<evidence type="ECO:0000256" key="10">
    <source>
        <dbReference type="ARBA" id="ARBA00039382"/>
    </source>
</evidence>
<organism evidence="12 13">
    <name type="scientific">Murimonas intestini</name>
    <dbReference type="NCBI Taxonomy" id="1337051"/>
    <lineage>
        <taxon>Bacteria</taxon>
        <taxon>Bacillati</taxon>
        <taxon>Bacillota</taxon>
        <taxon>Clostridia</taxon>
        <taxon>Lachnospirales</taxon>
        <taxon>Lachnospiraceae</taxon>
        <taxon>Murimonas</taxon>
    </lineage>
</organism>
<keyword evidence="7 11" id="KW-1133">Transmembrane helix</keyword>
<keyword evidence="5" id="KW-0997">Cell inner membrane</keyword>
<keyword evidence="3" id="KW-0813">Transport</keyword>
<dbReference type="CDD" id="cd06579">
    <property type="entry name" value="TM_PBP1_transp_AraH_like"/>
    <property type="match status" value="1"/>
</dbReference>
<dbReference type="InterPro" id="IPR001851">
    <property type="entry name" value="ABC_transp_permease"/>
</dbReference>
<dbReference type="PANTHER" id="PTHR32196:SF29">
    <property type="entry name" value="AUTOINDUCER 2 IMPORT SYSTEM PERMEASE PROTEIN LSRC"/>
    <property type="match status" value="1"/>
</dbReference>
<evidence type="ECO:0000313" key="13">
    <source>
        <dbReference type="Proteomes" id="UP000245412"/>
    </source>
</evidence>
<feature type="transmembrane region" description="Helical" evidence="11">
    <location>
        <begin position="200"/>
        <end position="218"/>
    </location>
</feature>
<evidence type="ECO:0000313" key="12">
    <source>
        <dbReference type="EMBL" id="PWJ75062.1"/>
    </source>
</evidence>
<dbReference type="GO" id="GO:0022857">
    <property type="term" value="F:transmembrane transporter activity"/>
    <property type="evidence" value="ECO:0007669"/>
    <property type="project" value="InterPro"/>
</dbReference>
<evidence type="ECO:0000256" key="7">
    <source>
        <dbReference type="ARBA" id="ARBA00022989"/>
    </source>
</evidence>
<comment type="subunit">
    <text evidence="2">The complex is composed of two ATP-binding proteins (LsrA), two transmembrane proteins (LsrC and LsrD) and a solute-binding protein (LsrB).</text>
</comment>
<keyword evidence="4" id="KW-1003">Cell membrane</keyword>
<feature type="transmembrane region" description="Helical" evidence="11">
    <location>
        <begin position="230"/>
        <end position="248"/>
    </location>
</feature>